<evidence type="ECO:0000313" key="2">
    <source>
        <dbReference type="EMBL" id="PHV67520.1"/>
    </source>
</evidence>
<evidence type="ECO:0000313" key="3">
    <source>
        <dbReference type="Proteomes" id="UP000225108"/>
    </source>
</evidence>
<dbReference type="SUPFAM" id="SSF51182">
    <property type="entry name" value="RmlC-like cupins"/>
    <property type="match status" value="1"/>
</dbReference>
<reference evidence="2 3" key="1">
    <citation type="submission" date="2017-10" db="EMBL/GenBank/DDBJ databases">
        <title>The draft genome sequence of Williamsia sp. BULT 1.1 isolated from the semi-arid grassland soils from South Africa.</title>
        <authorList>
            <person name="Kabwe M.H."/>
            <person name="Govender N."/>
            <person name="Mutseka Lunga P."/>
            <person name="Vikram S."/>
            <person name="Makhalanyane T.P."/>
        </authorList>
    </citation>
    <scope>NUCLEOTIDE SEQUENCE [LARGE SCALE GENOMIC DNA]</scope>
    <source>
        <strain evidence="2 3">BULT 1.1</strain>
    </source>
</reference>
<dbReference type="RefSeq" id="WP_099382210.1">
    <property type="nucleotide sequence ID" value="NZ_PEBD01000005.1"/>
</dbReference>
<dbReference type="Proteomes" id="UP000225108">
    <property type="component" value="Unassembled WGS sequence"/>
</dbReference>
<sequence length="123" mass="12793">MPVIQPDDAEVFPAHGSTFHSYVSSRRGGKELCAWRLTVPAGQIGVAHRPSREEVLLVLDGELTVGLDGVQEPAGVGTVIVVPAGTEVRIDGGTTESTAWVTTTPGLHATTADGAVITPPWAQ</sequence>
<comment type="caution">
    <text evidence="2">The sequence shown here is derived from an EMBL/GenBank/DDBJ whole genome shotgun (WGS) entry which is preliminary data.</text>
</comment>
<dbReference type="InterPro" id="IPR014710">
    <property type="entry name" value="RmlC-like_jellyroll"/>
</dbReference>
<proteinExistence type="predicted"/>
<evidence type="ECO:0000259" key="1">
    <source>
        <dbReference type="Pfam" id="PF07883"/>
    </source>
</evidence>
<dbReference type="EMBL" id="PEBD01000005">
    <property type="protein sequence ID" value="PHV67520.1"/>
    <property type="molecule type" value="Genomic_DNA"/>
</dbReference>
<dbReference type="Pfam" id="PF07883">
    <property type="entry name" value="Cupin_2"/>
    <property type="match status" value="1"/>
</dbReference>
<gene>
    <name evidence="2" type="ORF">CSW57_07460</name>
</gene>
<protein>
    <submittedName>
        <fullName evidence="2">Cupin</fullName>
    </submittedName>
</protein>
<name>A0A2G3PP27_WILMA</name>
<dbReference type="InterPro" id="IPR011051">
    <property type="entry name" value="RmlC_Cupin_sf"/>
</dbReference>
<accession>A0A2G3PP27</accession>
<feature type="domain" description="Cupin type-2" evidence="1">
    <location>
        <begin position="36"/>
        <end position="97"/>
    </location>
</feature>
<organism evidence="2 3">
    <name type="scientific">Williamsia marianensis</name>
    <dbReference type="NCBI Taxonomy" id="85044"/>
    <lineage>
        <taxon>Bacteria</taxon>
        <taxon>Bacillati</taxon>
        <taxon>Actinomycetota</taxon>
        <taxon>Actinomycetes</taxon>
        <taxon>Mycobacteriales</taxon>
        <taxon>Nocardiaceae</taxon>
        <taxon>Williamsia</taxon>
    </lineage>
</organism>
<dbReference type="AlphaFoldDB" id="A0A2G3PP27"/>
<dbReference type="InterPro" id="IPR013096">
    <property type="entry name" value="Cupin_2"/>
</dbReference>
<dbReference type="Gene3D" id="2.60.120.10">
    <property type="entry name" value="Jelly Rolls"/>
    <property type="match status" value="1"/>
</dbReference>